<keyword evidence="3" id="KW-1185">Reference proteome</keyword>
<sequence>MEEQKDVKDLIPGLVHLSELIKGRLYLATVRPGVAQTLKNKSDPLVTYFCVDDQLVYEGFDADFGPLNEALLYRYCLKLNKLLKSCEEGVQRWH</sequence>
<gene>
    <name evidence="2" type="ORF">OSB1V03_LOCUS18059</name>
</gene>
<evidence type="ECO:0000313" key="3">
    <source>
        <dbReference type="Proteomes" id="UP000759131"/>
    </source>
</evidence>
<dbReference type="Proteomes" id="UP000759131">
    <property type="component" value="Unassembled WGS sequence"/>
</dbReference>
<organism evidence="2">
    <name type="scientific">Medioppia subpectinata</name>
    <dbReference type="NCBI Taxonomy" id="1979941"/>
    <lineage>
        <taxon>Eukaryota</taxon>
        <taxon>Metazoa</taxon>
        <taxon>Ecdysozoa</taxon>
        <taxon>Arthropoda</taxon>
        <taxon>Chelicerata</taxon>
        <taxon>Arachnida</taxon>
        <taxon>Acari</taxon>
        <taxon>Acariformes</taxon>
        <taxon>Sarcoptiformes</taxon>
        <taxon>Oribatida</taxon>
        <taxon>Brachypylina</taxon>
        <taxon>Oppioidea</taxon>
        <taxon>Oppiidae</taxon>
        <taxon>Medioppia</taxon>
    </lineage>
</organism>
<protein>
    <recommendedName>
        <fullName evidence="1">Dual specificity/tyrosine protein phosphatase N-terminal domain-containing protein</fullName>
    </recommendedName>
</protein>
<name>A0A7R9LEP6_9ACAR</name>
<dbReference type="OrthoDB" id="266663at2759"/>
<dbReference type="AlphaFoldDB" id="A0A7R9LEP6"/>
<reference evidence="2" key="1">
    <citation type="submission" date="2020-11" db="EMBL/GenBank/DDBJ databases">
        <authorList>
            <person name="Tran Van P."/>
        </authorList>
    </citation>
    <scope>NUCLEOTIDE SEQUENCE</scope>
</reference>
<dbReference type="EMBL" id="OC877632">
    <property type="protein sequence ID" value="CAD7640124.1"/>
    <property type="molecule type" value="Genomic_DNA"/>
</dbReference>
<dbReference type="Pfam" id="PF14671">
    <property type="entry name" value="DSPn"/>
    <property type="match status" value="1"/>
</dbReference>
<evidence type="ECO:0000313" key="2">
    <source>
        <dbReference type="EMBL" id="CAD7640124.1"/>
    </source>
</evidence>
<dbReference type="InterPro" id="IPR029021">
    <property type="entry name" value="Prot-tyrosine_phosphatase-like"/>
</dbReference>
<dbReference type="SUPFAM" id="SSF52799">
    <property type="entry name" value="(Phosphotyrosine protein) phosphatases II"/>
    <property type="match status" value="1"/>
</dbReference>
<proteinExistence type="predicted"/>
<dbReference type="EMBL" id="CAJPIZ010023057">
    <property type="protein sequence ID" value="CAG2118107.1"/>
    <property type="molecule type" value="Genomic_DNA"/>
</dbReference>
<dbReference type="InterPro" id="IPR029260">
    <property type="entry name" value="DSPn"/>
</dbReference>
<accession>A0A7R9LEP6</accession>
<feature type="non-terminal residue" evidence="2">
    <location>
        <position position="94"/>
    </location>
</feature>
<dbReference type="Gene3D" id="3.90.190.10">
    <property type="entry name" value="Protein tyrosine phosphatase superfamily"/>
    <property type="match status" value="1"/>
</dbReference>
<feature type="domain" description="Dual specificity/tyrosine protein phosphatase N-terminal" evidence="1">
    <location>
        <begin position="19"/>
        <end position="87"/>
    </location>
</feature>
<evidence type="ECO:0000259" key="1">
    <source>
        <dbReference type="Pfam" id="PF14671"/>
    </source>
</evidence>